<keyword evidence="5" id="KW-1185">Reference proteome</keyword>
<dbReference type="Gene3D" id="3.30.40.10">
    <property type="entry name" value="Zinc/RING finger domain, C3HC4 (zinc finger)"/>
    <property type="match status" value="1"/>
</dbReference>
<dbReference type="SUPFAM" id="SSF57850">
    <property type="entry name" value="RING/U-box"/>
    <property type="match status" value="1"/>
</dbReference>
<dbReference type="CDD" id="cd23128">
    <property type="entry name" value="RING-HC_MIP1-like"/>
    <property type="match status" value="1"/>
</dbReference>
<keyword evidence="1" id="KW-0863">Zinc-finger</keyword>
<reference evidence="4" key="1">
    <citation type="submission" date="2021-01" db="UniProtKB">
        <authorList>
            <consortium name="EnsemblPlants"/>
        </authorList>
    </citation>
    <scope>IDENTIFICATION</scope>
</reference>
<feature type="coiled-coil region" evidence="2">
    <location>
        <begin position="524"/>
        <end position="727"/>
    </location>
</feature>
<dbReference type="PANTHER" id="PTHR46405">
    <property type="entry name" value="OS05G0141500 PROTEIN"/>
    <property type="match status" value="1"/>
</dbReference>
<protein>
    <recommendedName>
        <fullName evidence="3">RING-type domain-containing protein</fullName>
    </recommendedName>
</protein>
<evidence type="ECO:0000256" key="1">
    <source>
        <dbReference type="PROSITE-ProRule" id="PRU00175"/>
    </source>
</evidence>
<evidence type="ECO:0000256" key="2">
    <source>
        <dbReference type="SAM" id="Coils"/>
    </source>
</evidence>
<dbReference type="PROSITE" id="PS50089">
    <property type="entry name" value="ZF_RING_2"/>
    <property type="match status" value="1"/>
</dbReference>
<keyword evidence="2" id="KW-0175">Coiled coil</keyword>
<proteinExistence type="predicted"/>
<dbReference type="Proteomes" id="UP000594263">
    <property type="component" value="Unplaced"/>
</dbReference>
<dbReference type="InterPro" id="IPR001841">
    <property type="entry name" value="Znf_RING"/>
</dbReference>
<keyword evidence="1" id="KW-0479">Metal-binding</keyword>
<dbReference type="Gramene" id="Kaladp0070s0014.1.v1.1">
    <property type="protein sequence ID" value="Kaladp0070s0014.1.v1.1"/>
    <property type="gene ID" value="Kaladp0070s0014.v1.1"/>
</dbReference>
<name>A0A7N0UIZ7_KALFE</name>
<dbReference type="AlphaFoldDB" id="A0A7N0UIZ7"/>
<keyword evidence="1" id="KW-0862">Zinc</keyword>
<evidence type="ECO:0000259" key="3">
    <source>
        <dbReference type="PROSITE" id="PS50089"/>
    </source>
</evidence>
<sequence length="827" mass="91843">MASMVAKSSVSNRFQAAISSVSDKASTNKRKFRADIPHIVSAKLNALIENDMRHIDIAKINSVIDDIHCQLLAEDPSQLLVEEPGQLLAEEPASIPSHCDNCACNVCGDCEPVSLKLELRLPGTAKKDPGLYDPGMTDWDESAESELQELVLRVMDATFKSAIKKIVVCGYSERAATEAVMSPGFCYGSKDTLSNIVDNSLSFLKTSPGFERLQNFKDLGEWEDYVLAEFVSGLQAVRPIFTPAEALWYLLVFDMDVSHACLVVNGQYKLTEDEQINESSPKPLPNQLSTHSKRFDLNLLAPSTDCDSKLPVSLMIPKLKEPEALAVLDRSSRKDEMHFSVKAVDQSHAAAGTSQKLVAERKLCGSRRPHSVGTLKNESSLDKKWQHVDKGWRMRGPKGAHKTGKMLGLSSDGTTFSGRPLPAVNRSAVSNASVVEGYVSSSMKKEPTWESVASHSVANDCNNNGHPSEDIKVGPVSGDRIGEIISQLTTRSESLKNDLKEWTEWANTKVLQATRRLLKHKPELNKLRQEKVEMKKLEQETQALKDNTTKKLSELENAMYNASGKVKAANSAYKRLEVENAALRQELEAAQSQAAKSDNVCQDAFGRERERLTSIQSYVKQKDLFQKELDSEKHMRAQAQEELRQATGILSQLEANWENESKAAEAIVLQAASMREEIERLKASGKTKEEAVNSKAGSILQKYKDDIQELEREISKLRLKSDSSKIAALRRGIGEGMRKSPTQLKFQKSVISKNTQGSHIINVGSFAKRHRECVMCLEEEISVVFLPCAHQVLCVKCNEEHEKKGMKDCPSCRSIIGRRIAVRYAMP</sequence>
<dbReference type="Pfam" id="PF13920">
    <property type="entry name" value="zf-C3HC4_3"/>
    <property type="match status" value="1"/>
</dbReference>
<accession>A0A7N0UIZ7</accession>
<dbReference type="GO" id="GO:0008270">
    <property type="term" value="F:zinc ion binding"/>
    <property type="evidence" value="ECO:0007669"/>
    <property type="project" value="UniProtKB-KW"/>
</dbReference>
<dbReference type="EnsemblPlants" id="Kaladp0070s0014.1.v1.1">
    <property type="protein sequence ID" value="Kaladp0070s0014.1.v1.1"/>
    <property type="gene ID" value="Kaladp0070s0014.v1.1"/>
</dbReference>
<dbReference type="InterPro" id="IPR046527">
    <property type="entry name" value="PIR2-like_helical"/>
</dbReference>
<evidence type="ECO:0000313" key="4">
    <source>
        <dbReference type="EnsemblPlants" id="Kaladp0070s0014.1.v1.1"/>
    </source>
</evidence>
<dbReference type="PANTHER" id="PTHR46405:SF2">
    <property type="entry name" value="OS05G0141500 PROTEIN"/>
    <property type="match status" value="1"/>
</dbReference>
<dbReference type="InterPro" id="IPR046934">
    <property type="entry name" value="PIR2-like"/>
</dbReference>
<evidence type="ECO:0000313" key="5">
    <source>
        <dbReference type="Proteomes" id="UP000594263"/>
    </source>
</evidence>
<feature type="domain" description="RING-type" evidence="3">
    <location>
        <begin position="773"/>
        <end position="813"/>
    </location>
</feature>
<dbReference type="Pfam" id="PF20235">
    <property type="entry name" value="PIR2-like_helical"/>
    <property type="match status" value="1"/>
</dbReference>
<organism evidence="4 5">
    <name type="scientific">Kalanchoe fedtschenkoi</name>
    <name type="common">Lavender scallops</name>
    <name type="synonym">South American air plant</name>
    <dbReference type="NCBI Taxonomy" id="63787"/>
    <lineage>
        <taxon>Eukaryota</taxon>
        <taxon>Viridiplantae</taxon>
        <taxon>Streptophyta</taxon>
        <taxon>Embryophyta</taxon>
        <taxon>Tracheophyta</taxon>
        <taxon>Spermatophyta</taxon>
        <taxon>Magnoliopsida</taxon>
        <taxon>eudicotyledons</taxon>
        <taxon>Gunneridae</taxon>
        <taxon>Pentapetalae</taxon>
        <taxon>Saxifragales</taxon>
        <taxon>Crassulaceae</taxon>
        <taxon>Kalanchoe</taxon>
    </lineage>
</organism>
<dbReference type="InterPro" id="IPR013083">
    <property type="entry name" value="Znf_RING/FYVE/PHD"/>
</dbReference>